<name>A0AAE7WG43_9CAUD</name>
<dbReference type="EMBL" id="MZ348423">
    <property type="protein sequence ID" value="QYN80172.1"/>
    <property type="molecule type" value="Genomic_DNA"/>
</dbReference>
<keyword evidence="2" id="KW-1185">Reference proteome</keyword>
<sequence length="80" mass="9006">MLRINEYTANKIIAAQREMSRKNKINPGRYSLCELDALYDAMRICDNGLELANALGCEPDIILPTQLVERLVVLAQEGKL</sequence>
<protein>
    <submittedName>
        <fullName evidence="1">Uncharacterized protein</fullName>
    </submittedName>
</protein>
<accession>A0AAE7WG43</accession>
<evidence type="ECO:0000313" key="2">
    <source>
        <dbReference type="Proteomes" id="UP000828441"/>
    </source>
</evidence>
<reference evidence="2" key="1">
    <citation type="journal article" date="2021" name="Viruses">
        <title>Novel Viruses That Lyse Plant and Human Strains of Kosakonia cowanii.</title>
        <authorList>
            <person name="Petrzik K."/>
            <person name="Brazdova S."/>
            <person name="Krawczyk K."/>
        </authorList>
    </citation>
    <scope>NUCLEOTIDE SEQUENCE [LARGE SCALE GENOMIC DNA]</scope>
</reference>
<dbReference type="Proteomes" id="UP000828441">
    <property type="component" value="Segment"/>
</dbReference>
<evidence type="ECO:0000313" key="1">
    <source>
        <dbReference type="EMBL" id="QYN80172.1"/>
    </source>
</evidence>
<organism evidence="1 2">
    <name type="scientific">Kosakonia phage 305</name>
    <dbReference type="NCBI Taxonomy" id="2863193"/>
    <lineage>
        <taxon>Viruses</taxon>
        <taxon>Duplodnaviria</taxon>
        <taxon>Heunggongvirae</taxon>
        <taxon>Uroviricota</taxon>
        <taxon>Caudoviricetes</taxon>
        <taxon>Pantevenvirales</taxon>
        <taxon>Straboviridae</taxon>
        <taxon>Tevenvirinae</taxon>
        <taxon>Kanagawavirus</taxon>
        <taxon>Kanagawavirus threeohfive</taxon>
    </lineage>
</organism>
<dbReference type="GeneID" id="77925550"/>
<dbReference type="KEGG" id="vg:77925550"/>
<proteinExistence type="predicted"/>
<dbReference type="RefSeq" id="YP_010649978.1">
    <property type="nucleotide sequence ID" value="NC_070776.1"/>
</dbReference>